<reference evidence="1 2" key="1">
    <citation type="submission" date="2024-01" db="EMBL/GenBank/DDBJ databases">
        <title>The genomes of 5 underutilized Papilionoideae crops provide insights into root nodulation and disease resistanc.</title>
        <authorList>
            <person name="Yuan L."/>
        </authorList>
    </citation>
    <scope>NUCLEOTIDE SEQUENCE [LARGE SCALE GENOMIC DNA]</scope>
    <source>
        <strain evidence="1">ZHUSHIDOU_FW_LH</strain>
        <tissue evidence="1">Leaf</tissue>
    </source>
</reference>
<dbReference type="EMBL" id="JAYWIO010000005">
    <property type="protein sequence ID" value="KAK7260656.1"/>
    <property type="molecule type" value="Genomic_DNA"/>
</dbReference>
<dbReference type="PANTHER" id="PTHR36795:SF2">
    <property type="entry name" value="OS01G0938400 PROTEIN"/>
    <property type="match status" value="1"/>
</dbReference>
<dbReference type="AlphaFoldDB" id="A0AAN9EQJ7"/>
<keyword evidence="2" id="KW-1185">Reference proteome</keyword>
<evidence type="ECO:0000313" key="2">
    <source>
        <dbReference type="Proteomes" id="UP001372338"/>
    </source>
</evidence>
<organism evidence="1 2">
    <name type="scientific">Crotalaria pallida</name>
    <name type="common">Smooth rattlebox</name>
    <name type="synonym">Crotalaria striata</name>
    <dbReference type="NCBI Taxonomy" id="3830"/>
    <lineage>
        <taxon>Eukaryota</taxon>
        <taxon>Viridiplantae</taxon>
        <taxon>Streptophyta</taxon>
        <taxon>Embryophyta</taxon>
        <taxon>Tracheophyta</taxon>
        <taxon>Spermatophyta</taxon>
        <taxon>Magnoliopsida</taxon>
        <taxon>eudicotyledons</taxon>
        <taxon>Gunneridae</taxon>
        <taxon>Pentapetalae</taxon>
        <taxon>rosids</taxon>
        <taxon>fabids</taxon>
        <taxon>Fabales</taxon>
        <taxon>Fabaceae</taxon>
        <taxon>Papilionoideae</taxon>
        <taxon>50 kb inversion clade</taxon>
        <taxon>genistoids sensu lato</taxon>
        <taxon>core genistoids</taxon>
        <taxon>Crotalarieae</taxon>
        <taxon>Crotalaria</taxon>
    </lineage>
</organism>
<dbReference type="Proteomes" id="UP001372338">
    <property type="component" value="Unassembled WGS sequence"/>
</dbReference>
<name>A0AAN9EQJ7_CROPI</name>
<comment type="caution">
    <text evidence="1">The sequence shown here is derived from an EMBL/GenBank/DDBJ whole genome shotgun (WGS) entry which is preliminary data.</text>
</comment>
<sequence>MPAIQMASISKFHYQKLRSEDEIRERVILRPKNWFRLRRIPIRRRFRLKVSSLRKLWRRKARLVSAMRISFAKVMKRFKDGQVHFGDLFAGNYLFMQVNPASLKYLEKEFSLSKFA</sequence>
<dbReference type="PANTHER" id="PTHR36795">
    <property type="entry name" value="OS01G0938400 PROTEIN"/>
    <property type="match status" value="1"/>
</dbReference>
<accession>A0AAN9EQJ7</accession>
<gene>
    <name evidence="1" type="ORF">RIF29_26890</name>
</gene>
<evidence type="ECO:0000313" key="1">
    <source>
        <dbReference type="EMBL" id="KAK7260656.1"/>
    </source>
</evidence>
<protein>
    <submittedName>
        <fullName evidence="1">Uncharacterized protein</fullName>
    </submittedName>
</protein>
<proteinExistence type="predicted"/>